<proteinExistence type="predicted"/>
<sequence length="89" mass="10600">MDKSFNDICYYFKTVFTYNEKEYSSDELVDLFYLFVQETKDEEWISESLFGTESSMVTNNIKVKVLVTEKEVLSIFVIHLEPTYLWALN</sequence>
<dbReference type="Proteomes" id="UP000095209">
    <property type="component" value="Unassembled WGS sequence"/>
</dbReference>
<keyword evidence="2" id="KW-1185">Reference proteome</keyword>
<gene>
    <name evidence="1" type="ORF">BFG57_09625</name>
</gene>
<accession>A0A1E5LJ79</accession>
<comment type="caution">
    <text evidence="1">The sequence shown here is derived from an EMBL/GenBank/DDBJ whole genome shotgun (WGS) entry which is preliminary data.</text>
</comment>
<dbReference type="RefSeq" id="WP_069715865.1">
    <property type="nucleotide sequence ID" value="NZ_MJEH01000005.1"/>
</dbReference>
<evidence type="ECO:0000313" key="2">
    <source>
        <dbReference type="Proteomes" id="UP000095209"/>
    </source>
</evidence>
<evidence type="ECO:0000313" key="1">
    <source>
        <dbReference type="EMBL" id="OEH94096.1"/>
    </source>
</evidence>
<organism evidence="1 2">
    <name type="scientific">Bacillus solimangrovi</name>
    <dbReference type="NCBI Taxonomy" id="1305675"/>
    <lineage>
        <taxon>Bacteria</taxon>
        <taxon>Bacillati</taxon>
        <taxon>Bacillota</taxon>
        <taxon>Bacilli</taxon>
        <taxon>Bacillales</taxon>
        <taxon>Bacillaceae</taxon>
        <taxon>Bacillus</taxon>
    </lineage>
</organism>
<dbReference type="AlphaFoldDB" id="A0A1E5LJ79"/>
<dbReference type="EMBL" id="MJEH01000005">
    <property type="protein sequence ID" value="OEH94096.1"/>
    <property type="molecule type" value="Genomic_DNA"/>
</dbReference>
<protein>
    <submittedName>
        <fullName evidence="1">Uncharacterized protein</fullName>
    </submittedName>
</protein>
<name>A0A1E5LJ79_9BACI</name>
<reference evidence="1 2" key="1">
    <citation type="submission" date="2016-08" db="EMBL/GenBank/DDBJ databases">
        <title>Genome of Bacillus solimangrovi GH2-4.</title>
        <authorList>
            <person name="Lim S."/>
            <person name="Kim B.-C."/>
        </authorList>
    </citation>
    <scope>NUCLEOTIDE SEQUENCE [LARGE SCALE GENOMIC DNA]</scope>
    <source>
        <strain evidence="1 2">GH2-4</strain>
    </source>
</reference>